<proteinExistence type="predicted"/>
<dbReference type="RefSeq" id="WP_013282186.1">
    <property type="nucleotide sequence ID" value="NC_014387.1"/>
</dbReference>
<dbReference type="SUPFAM" id="SSF55073">
    <property type="entry name" value="Nucleotide cyclase"/>
    <property type="match status" value="1"/>
</dbReference>
<evidence type="ECO:0000256" key="1">
    <source>
        <dbReference type="SAM" id="Phobius"/>
    </source>
</evidence>
<sequence length="469" mass="52437">MKKAYLKWLVPIIALYVMAGITCWIFRGIVEEEVQENEMHKISHIAEENVRSVDVIIQTVVDYNNSTAVSFANMDFNEDQDKLVNVLRTLSKNESVFGSIVVDANGVGVNEKGEKINISNELFFAKIIESFHNGGSGMVQIREDGYFSAGSVVVVNYINFDGNTKGYLITNSRVEDVQERILKGLPKLEVTALVNLEGYIFAGNFNGDNIWEDGSDLLPEDTIKMYISQKKYYMSQIEGYGNLIFVPSGQISGGVVIVATDDDMSDIMKVYMMNYYNLVIALLVIVTIYILANLGIFMFGSFIRKIRAAKESERIKTDSITGLYNEFGFTGELSGYTRYAGDRNGILFAISIDCDNSTDRINILKDVAEELKRTYRITDILGRGEEGEFLVFLKGFEGEKDIRKQTDELQMFLYDLKSGLIDKGKKAKIAAGRAIYPQNGGNADELLAKVREALEKSKVDGKGSISFCE</sequence>
<dbReference type="Proteomes" id="UP000001299">
    <property type="component" value="Chromosome 1"/>
</dbReference>
<organism evidence="3 4">
    <name type="scientific">Butyrivibrio proteoclasticus (strain ATCC 51982 / DSM 14932 / B316)</name>
    <name type="common">Clostridium proteoclasticum</name>
    <dbReference type="NCBI Taxonomy" id="515622"/>
    <lineage>
        <taxon>Bacteria</taxon>
        <taxon>Bacillati</taxon>
        <taxon>Bacillota</taxon>
        <taxon>Clostridia</taxon>
        <taxon>Lachnospirales</taxon>
        <taxon>Lachnospiraceae</taxon>
        <taxon>Butyrivibrio</taxon>
    </lineage>
</organism>
<dbReference type="SMART" id="SM00267">
    <property type="entry name" value="GGDEF"/>
    <property type="match status" value="1"/>
</dbReference>
<dbReference type="InterPro" id="IPR029787">
    <property type="entry name" value="Nucleotide_cyclase"/>
</dbReference>
<evidence type="ECO:0000313" key="4">
    <source>
        <dbReference type="Proteomes" id="UP000001299"/>
    </source>
</evidence>
<protein>
    <submittedName>
        <fullName evidence="3">GGDEF domain-containing protein</fullName>
    </submittedName>
</protein>
<keyword evidence="1" id="KW-0812">Transmembrane</keyword>
<feature type="domain" description="GGDEF" evidence="2">
    <location>
        <begin position="345"/>
        <end position="469"/>
    </location>
</feature>
<dbReference type="AlphaFoldDB" id="E0RZW7"/>
<dbReference type="Gene3D" id="3.30.70.270">
    <property type="match status" value="1"/>
</dbReference>
<dbReference type="InterPro" id="IPR043128">
    <property type="entry name" value="Rev_trsase/Diguanyl_cyclase"/>
</dbReference>
<feature type="transmembrane region" description="Helical" evidence="1">
    <location>
        <begin position="6"/>
        <end position="26"/>
    </location>
</feature>
<dbReference type="STRING" id="515622.bpr_I2803"/>
<keyword evidence="1" id="KW-1133">Transmembrane helix</keyword>
<reference evidence="3 4" key="1">
    <citation type="journal article" date="2010" name="PLoS ONE">
        <title>The glycobiome of the rumen bacterium Butyrivibrio proteoclasticus B316(T) highlights adaptation to a polysaccharide-rich environment.</title>
        <authorList>
            <person name="Kelly W.J."/>
            <person name="Leahy S.C."/>
            <person name="Altermann E."/>
            <person name="Yeoman C.J."/>
            <person name="Dunne J.C."/>
            <person name="Kong Z."/>
            <person name="Pacheco D.M."/>
            <person name="Li D."/>
            <person name="Noel S.J."/>
            <person name="Moon C.D."/>
            <person name="Cookson A.L."/>
            <person name="Attwood G.T."/>
        </authorList>
    </citation>
    <scope>NUCLEOTIDE SEQUENCE [LARGE SCALE GENOMIC DNA]</scope>
    <source>
        <strain evidence="4">ATCC 51982 / DSM 14932 / B316</strain>
    </source>
</reference>
<dbReference type="Pfam" id="PF00990">
    <property type="entry name" value="GGDEF"/>
    <property type="match status" value="1"/>
</dbReference>
<dbReference type="KEGG" id="bpb:bpr_I2803"/>
<dbReference type="PROSITE" id="PS50887">
    <property type="entry name" value="GGDEF"/>
    <property type="match status" value="1"/>
</dbReference>
<gene>
    <name evidence="3" type="ordered locus">bpr_I2803</name>
</gene>
<keyword evidence="4" id="KW-1185">Reference proteome</keyword>
<dbReference type="HOGENOM" id="CLU_582263_0_0_9"/>
<name>E0RZW7_BUTPB</name>
<dbReference type="eggNOG" id="COG2199">
    <property type="taxonomic scope" value="Bacteria"/>
</dbReference>
<accession>E0RZW7</accession>
<feature type="transmembrane region" description="Helical" evidence="1">
    <location>
        <begin position="279"/>
        <end position="303"/>
    </location>
</feature>
<dbReference type="EMBL" id="CP001810">
    <property type="protein sequence ID" value="ADL35533.1"/>
    <property type="molecule type" value="Genomic_DNA"/>
</dbReference>
<keyword evidence="1" id="KW-0472">Membrane</keyword>
<evidence type="ECO:0000259" key="2">
    <source>
        <dbReference type="PROSITE" id="PS50887"/>
    </source>
</evidence>
<evidence type="ECO:0000313" key="3">
    <source>
        <dbReference type="EMBL" id="ADL35533.1"/>
    </source>
</evidence>
<feature type="transmembrane region" description="Helical" evidence="1">
    <location>
        <begin position="240"/>
        <end position="259"/>
    </location>
</feature>
<dbReference type="InterPro" id="IPR000160">
    <property type="entry name" value="GGDEF_dom"/>
</dbReference>